<dbReference type="GO" id="GO:1990904">
    <property type="term" value="C:ribonucleoprotein complex"/>
    <property type="evidence" value="ECO:0007669"/>
    <property type="project" value="UniProtKB-KW"/>
</dbReference>
<dbReference type="SUPFAM" id="SSF54999">
    <property type="entry name" value="Ribosomal protein S10"/>
    <property type="match status" value="1"/>
</dbReference>
<reference evidence="4" key="1">
    <citation type="submission" date="2018-04" db="EMBL/GenBank/DDBJ databases">
        <title>Transcriptome assembly of Sipha flava.</title>
        <authorList>
            <person name="Scully E.D."/>
            <person name="Geib S.M."/>
            <person name="Palmer N.A."/>
            <person name="Koch K."/>
            <person name="Bradshaw J."/>
            <person name="Heng-Moss T."/>
            <person name="Sarath G."/>
        </authorList>
    </citation>
    <scope>NUCLEOTIDE SEQUENCE</scope>
</reference>
<dbReference type="InterPro" id="IPR027487">
    <property type="entry name" value="Ribosomal_mL48"/>
</dbReference>
<dbReference type="SMART" id="SM01403">
    <property type="entry name" value="Ribosomal_S10"/>
    <property type="match status" value="1"/>
</dbReference>
<name>A0A2S2QIK0_9HEMI</name>
<dbReference type="OrthoDB" id="5984298at2759"/>
<dbReference type="Proteomes" id="UP000694846">
    <property type="component" value="Unplaced"/>
</dbReference>
<proteinExistence type="predicted"/>
<dbReference type="GO" id="GO:0005761">
    <property type="term" value="C:mitochondrial ribosome"/>
    <property type="evidence" value="ECO:0007669"/>
    <property type="project" value="InterPro"/>
</dbReference>
<dbReference type="RefSeq" id="XP_025417017.1">
    <property type="nucleotide sequence ID" value="XM_025561232.1"/>
</dbReference>
<evidence type="ECO:0000313" key="4">
    <source>
        <dbReference type="EMBL" id="MBY77557.1"/>
    </source>
</evidence>
<feature type="domain" description="Small ribosomal subunit protein uS10" evidence="3">
    <location>
        <begin position="57"/>
        <end position="152"/>
    </location>
</feature>
<keyword evidence="1 4" id="KW-0689">Ribosomal protein</keyword>
<accession>A0A2S2QIK0</accession>
<dbReference type="Pfam" id="PF00338">
    <property type="entry name" value="Ribosomal_S10"/>
    <property type="match status" value="1"/>
</dbReference>
<evidence type="ECO:0000256" key="1">
    <source>
        <dbReference type="ARBA" id="ARBA00022980"/>
    </source>
</evidence>
<keyword evidence="2" id="KW-0687">Ribonucleoprotein</keyword>
<dbReference type="AlphaFoldDB" id="A0A2S2QIK0"/>
<evidence type="ECO:0000313" key="6">
    <source>
        <dbReference type="RefSeq" id="XP_025417017.1"/>
    </source>
</evidence>
<gene>
    <name evidence="4" type="primary">MRPL48</name>
    <name evidence="6" type="synonym">LOC112688165</name>
    <name evidence="4" type="ORF">g.56716</name>
</gene>
<evidence type="ECO:0000313" key="5">
    <source>
        <dbReference type="Proteomes" id="UP000694846"/>
    </source>
</evidence>
<dbReference type="EMBL" id="GGMS01008354">
    <property type="protein sequence ID" value="MBY77557.1"/>
    <property type="molecule type" value="Transcribed_RNA"/>
</dbReference>
<organism evidence="4">
    <name type="scientific">Sipha flava</name>
    <name type="common">yellow sugarcane aphid</name>
    <dbReference type="NCBI Taxonomy" id="143950"/>
    <lineage>
        <taxon>Eukaryota</taxon>
        <taxon>Metazoa</taxon>
        <taxon>Ecdysozoa</taxon>
        <taxon>Arthropoda</taxon>
        <taxon>Hexapoda</taxon>
        <taxon>Insecta</taxon>
        <taxon>Pterygota</taxon>
        <taxon>Neoptera</taxon>
        <taxon>Paraneoptera</taxon>
        <taxon>Hemiptera</taxon>
        <taxon>Sternorrhyncha</taxon>
        <taxon>Aphidomorpha</taxon>
        <taxon>Aphidoidea</taxon>
        <taxon>Aphididae</taxon>
        <taxon>Sipha</taxon>
    </lineage>
</organism>
<dbReference type="InterPro" id="IPR027486">
    <property type="entry name" value="Ribosomal_uS10_dom"/>
</dbReference>
<dbReference type="PANTHER" id="PTHR13473:SF0">
    <property type="entry name" value="LARGE RIBOSOMAL SUBUNIT PROTEIN ML48"/>
    <property type="match status" value="1"/>
</dbReference>
<reference evidence="6" key="2">
    <citation type="submission" date="2025-04" db="UniProtKB">
        <authorList>
            <consortium name="RefSeq"/>
        </authorList>
    </citation>
    <scope>IDENTIFICATION</scope>
    <source>
        <tissue evidence="6">Whole body</tissue>
    </source>
</reference>
<dbReference type="Gene3D" id="3.30.70.600">
    <property type="entry name" value="Ribosomal protein S10 domain"/>
    <property type="match status" value="1"/>
</dbReference>
<keyword evidence="5" id="KW-1185">Reference proteome</keyword>
<sequence>MFPTKCLAQQCFKLARLSHLKPVKISFPIVFRHYSSVYEPEYLDSLKPDIPEYEEINVQIKGYDFAVLESFQKFVHTTAENMNIEVSDGWALPPQIINIKRFTQNSENIEAQFTLNVYERNIQVVDVPTNKLSLLIEVIEDSLPAGVKVSIHKHTEEHEVLKYIPDNELKMLKDQLEDMGGARKKK</sequence>
<evidence type="ECO:0000256" key="2">
    <source>
        <dbReference type="ARBA" id="ARBA00023274"/>
    </source>
</evidence>
<dbReference type="InterPro" id="IPR036838">
    <property type="entry name" value="Ribosomal_uS10_dom_sf"/>
</dbReference>
<protein>
    <submittedName>
        <fullName evidence="4 6">39S ribosomal protein L48</fullName>
    </submittedName>
</protein>
<evidence type="ECO:0000259" key="3">
    <source>
        <dbReference type="SMART" id="SM01403"/>
    </source>
</evidence>
<dbReference type="PANTHER" id="PTHR13473">
    <property type="entry name" value="MITOCHONDRIAL RIBOSOMAL PROTEIN L48"/>
    <property type="match status" value="1"/>
</dbReference>